<keyword evidence="3" id="KW-1185">Reference proteome</keyword>
<organism evidence="2 3">
    <name type="scientific">Xenorhabdus japonica</name>
    <dbReference type="NCBI Taxonomy" id="53341"/>
    <lineage>
        <taxon>Bacteria</taxon>
        <taxon>Pseudomonadati</taxon>
        <taxon>Pseudomonadota</taxon>
        <taxon>Gammaproteobacteria</taxon>
        <taxon>Enterobacterales</taxon>
        <taxon>Morganellaceae</taxon>
        <taxon>Xenorhabdus</taxon>
    </lineage>
</organism>
<dbReference type="Proteomes" id="UP000199011">
    <property type="component" value="Unassembled WGS sequence"/>
</dbReference>
<protein>
    <submittedName>
        <fullName evidence="2">Glycosyl transferase family 2</fullName>
    </submittedName>
</protein>
<dbReference type="Gene3D" id="3.90.550.10">
    <property type="entry name" value="Spore Coat Polysaccharide Biosynthesis Protein SpsA, Chain A"/>
    <property type="match status" value="1"/>
</dbReference>
<name>A0A1I5E698_9GAMM</name>
<dbReference type="RefSeq" id="WP_092521264.1">
    <property type="nucleotide sequence ID" value="NZ_CAWRAH010000022.1"/>
</dbReference>
<keyword evidence="1" id="KW-0472">Membrane</keyword>
<evidence type="ECO:0000313" key="2">
    <source>
        <dbReference type="EMBL" id="SFO07044.1"/>
    </source>
</evidence>
<dbReference type="EMBL" id="FOVO01000055">
    <property type="protein sequence ID" value="SFO07044.1"/>
    <property type="molecule type" value="Genomic_DNA"/>
</dbReference>
<dbReference type="OrthoDB" id="5245171at2"/>
<dbReference type="STRING" id="53341.SAMN05421579_15519"/>
<evidence type="ECO:0000256" key="1">
    <source>
        <dbReference type="SAM" id="Phobius"/>
    </source>
</evidence>
<evidence type="ECO:0000313" key="3">
    <source>
        <dbReference type="Proteomes" id="UP000199011"/>
    </source>
</evidence>
<dbReference type="SUPFAM" id="SSF53448">
    <property type="entry name" value="Nucleotide-diphospho-sugar transferases"/>
    <property type="match status" value="1"/>
</dbReference>
<dbReference type="InterPro" id="IPR029044">
    <property type="entry name" value="Nucleotide-diphossugar_trans"/>
</dbReference>
<keyword evidence="2" id="KW-0808">Transferase</keyword>
<keyword evidence="1" id="KW-1133">Transmembrane helix</keyword>
<dbReference type="AlphaFoldDB" id="A0A1I5E698"/>
<proteinExistence type="predicted"/>
<sequence>MYVHLQILISTYGDRINNLKLRPKENITYVIIHQAYEKGDLLKLEELKKRTDINYVQADSVGLTNSRNLALKYFDADIGLITDDDVILDNNIYQTVINAYNRGQYGIKLFKILTSDTHKEFRKYPTHDKKYSRIDLLKACSIEISFSKEVIEKELYFDERFGLGGEFICGEESVFLNHAYKQNIPIEYINKVIAYHPEESTATGMLNNNILEAKGAVYYSVLGNILSVIFILRISFFSKFSKDNGYKKLEVFKGLMNGRRKVLRSNTLL</sequence>
<keyword evidence="1" id="KW-0812">Transmembrane</keyword>
<dbReference type="GO" id="GO:0016740">
    <property type="term" value="F:transferase activity"/>
    <property type="evidence" value="ECO:0007669"/>
    <property type="project" value="UniProtKB-KW"/>
</dbReference>
<reference evidence="3" key="1">
    <citation type="submission" date="2016-10" db="EMBL/GenBank/DDBJ databases">
        <authorList>
            <person name="Varghese N."/>
            <person name="Submissions S."/>
        </authorList>
    </citation>
    <scope>NUCLEOTIDE SEQUENCE [LARGE SCALE GENOMIC DNA]</scope>
    <source>
        <strain evidence="3">DSM 16522</strain>
    </source>
</reference>
<feature type="transmembrane region" description="Helical" evidence="1">
    <location>
        <begin position="216"/>
        <end position="238"/>
    </location>
</feature>
<gene>
    <name evidence="2" type="ORF">SAMN05421579_15519</name>
</gene>
<accession>A0A1I5E698</accession>